<protein>
    <submittedName>
        <fullName evidence="1">Methionine biosynthesis protein MetW</fullName>
    </submittedName>
</protein>
<dbReference type="Gene3D" id="3.40.50.150">
    <property type="entry name" value="Vaccinia Virus protein VP39"/>
    <property type="match status" value="1"/>
</dbReference>
<accession>A0A2S5TM03</accession>
<reference evidence="1 2" key="1">
    <citation type="submission" date="2018-02" db="EMBL/GenBank/DDBJ databases">
        <title>Genome sequencing of Solimonas sp. HR-BB.</title>
        <authorList>
            <person name="Lee Y."/>
            <person name="Jeon C.O."/>
        </authorList>
    </citation>
    <scope>NUCLEOTIDE SEQUENCE [LARGE SCALE GENOMIC DNA]</scope>
    <source>
        <strain evidence="1 2">HR-BB</strain>
    </source>
</reference>
<proteinExistence type="predicted"/>
<dbReference type="Proteomes" id="UP000238220">
    <property type="component" value="Unassembled WGS sequence"/>
</dbReference>
<dbReference type="InterPro" id="IPR029063">
    <property type="entry name" value="SAM-dependent_MTases_sf"/>
</dbReference>
<dbReference type="NCBIfam" id="TIGR02081">
    <property type="entry name" value="metW"/>
    <property type="match status" value="1"/>
</dbReference>
<comment type="caution">
    <text evidence="1">The sequence shown here is derived from an EMBL/GenBank/DDBJ whole genome shotgun (WGS) entry which is preliminary data.</text>
</comment>
<keyword evidence="2" id="KW-1185">Reference proteome</keyword>
<dbReference type="PANTHER" id="PTHR43591:SF110">
    <property type="entry name" value="RHODANESE DOMAIN-CONTAINING PROTEIN"/>
    <property type="match status" value="1"/>
</dbReference>
<dbReference type="SUPFAM" id="SSF53335">
    <property type="entry name" value="S-adenosyl-L-methionine-dependent methyltransferases"/>
    <property type="match status" value="1"/>
</dbReference>
<sequence>MRPDLALICDWIKPGSRILDLGCGDGELLAHLAHTHNVTGYGLEIDPEKVASCVERGVNVIQADLDEGLKGFESQSFDYVVMTQALQALQRPDLAIEEILRVGRFGIVTFPNFGHWRVRLGLAGGRMPITPVLDERWYDTPNIHLCSVDDFERLCEDIGWRILDRRMLDRSHREGWRIRLRPNLFGEVALYLLQDKEPAPDR</sequence>
<evidence type="ECO:0000313" key="1">
    <source>
        <dbReference type="EMBL" id="PPE76009.1"/>
    </source>
</evidence>
<dbReference type="OrthoDB" id="9792690at2"/>
<dbReference type="RefSeq" id="WP_104228973.1">
    <property type="nucleotide sequence ID" value="NZ_PSNW01000001.1"/>
</dbReference>
<evidence type="ECO:0000313" key="2">
    <source>
        <dbReference type="Proteomes" id="UP000238220"/>
    </source>
</evidence>
<name>A0A2S5TM03_9GAMM</name>
<dbReference type="CDD" id="cd02440">
    <property type="entry name" value="AdoMet_MTases"/>
    <property type="match status" value="1"/>
</dbReference>
<dbReference type="PANTHER" id="PTHR43591">
    <property type="entry name" value="METHYLTRANSFERASE"/>
    <property type="match status" value="1"/>
</dbReference>
<dbReference type="InterPro" id="IPR010743">
    <property type="entry name" value="Methionine_synth_MetW"/>
</dbReference>
<dbReference type="Pfam" id="PF07021">
    <property type="entry name" value="MetW"/>
    <property type="match status" value="1"/>
</dbReference>
<dbReference type="AlphaFoldDB" id="A0A2S5TM03"/>
<organism evidence="1 2">
    <name type="scientific">Solimonas fluminis</name>
    <dbReference type="NCBI Taxonomy" id="2086571"/>
    <lineage>
        <taxon>Bacteria</taxon>
        <taxon>Pseudomonadati</taxon>
        <taxon>Pseudomonadota</taxon>
        <taxon>Gammaproteobacteria</taxon>
        <taxon>Nevskiales</taxon>
        <taxon>Nevskiaceae</taxon>
        <taxon>Solimonas</taxon>
    </lineage>
</organism>
<gene>
    <name evidence="1" type="primary">metW</name>
    <name evidence="1" type="ORF">C3942_00360</name>
</gene>
<dbReference type="EMBL" id="PSNW01000001">
    <property type="protein sequence ID" value="PPE76009.1"/>
    <property type="molecule type" value="Genomic_DNA"/>
</dbReference>